<dbReference type="SMART" id="SM00028">
    <property type="entry name" value="TPR"/>
    <property type="match status" value="3"/>
</dbReference>
<dbReference type="SUPFAM" id="SSF48452">
    <property type="entry name" value="TPR-like"/>
    <property type="match status" value="1"/>
</dbReference>
<evidence type="ECO:0000313" key="2">
    <source>
        <dbReference type="Proteomes" id="UP001162640"/>
    </source>
</evidence>
<proteinExistence type="predicted"/>
<dbReference type="InterPro" id="IPR011990">
    <property type="entry name" value="TPR-like_helical_dom_sf"/>
</dbReference>
<evidence type="ECO:0008006" key="3">
    <source>
        <dbReference type="Google" id="ProtNLM"/>
    </source>
</evidence>
<organism evidence="1 2">
    <name type="scientific">Triparma laevis f. inornata</name>
    <dbReference type="NCBI Taxonomy" id="1714386"/>
    <lineage>
        <taxon>Eukaryota</taxon>
        <taxon>Sar</taxon>
        <taxon>Stramenopiles</taxon>
        <taxon>Ochrophyta</taxon>
        <taxon>Bolidophyceae</taxon>
        <taxon>Parmales</taxon>
        <taxon>Triparmaceae</taxon>
        <taxon>Triparma</taxon>
    </lineage>
</organism>
<dbReference type="Proteomes" id="UP001162640">
    <property type="component" value="Unassembled WGS sequence"/>
</dbReference>
<dbReference type="AlphaFoldDB" id="A0A9W7AJF7"/>
<accession>A0A9W7AJF7</accession>
<dbReference type="PANTHER" id="PTHR46082:SF6">
    <property type="entry name" value="AAA+ ATPASE DOMAIN-CONTAINING PROTEIN-RELATED"/>
    <property type="match status" value="1"/>
</dbReference>
<dbReference type="InterPro" id="IPR019734">
    <property type="entry name" value="TPR_rpt"/>
</dbReference>
<dbReference type="InterPro" id="IPR053137">
    <property type="entry name" value="NLR-like"/>
</dbReference>
<dbReference type="EMBL" id="BLQM01000148">
    <property type="protein sequence ID" value="GMH69444.1"/>
    <property type="molecule type" value="Genomic_DNA"/>
</dbReference>
<dbReference type="Pfam" id="PF13424">
    <property type="entry name" value="TPR_12"/>
    <property type="match status" value="2"/>
</dbReference>
<dbReference type="PANTHER" id="PTHR46082">
    <property type="entry name" value="ATP/GTP-BINDING PROTEIN-RELATED"/>
    <property type="match status" value="1"/>
</dbReference>
<comment type="caution">
    <text evidence="1">The sequence shown here is derived from an EMBL/GenBank/DDBJ whole genome shotgun (WGS) entry which is preliminary data.</text>
</comment>
<reference evidence="2" key="1">
    <citation type="journal article" date="2023" name="Commun. Biol.">
        <title>Genome analysis of Parmales, the sister group of diatoms, reveals the evolutionary specialization of diatoms from phago-mixotrophs to photoautotrophs.</title>
        <authorList>
            <person name="Ban H."/>
            <person name="Sato S."/>
            <person name="Yoshikawa S."/>
            <person name="Yamada K."/>
            <person name="Nakamura Y."/>
            <person name="Ichinomiya M."/>
            <person name="Sato N."/>
            <person name="Blanc-Mathieu R."/>
            <person name="Endo H."/>
            <person name="Kuwata A."/>
            <person name="Ogata H."/>
        </authorList>
    </citation>
    <scope>NUCLEOTIDE SEQUENCE [LARGE SCALE GENOMIC DNA]</scope>
</reference>
<dbReference type="Gene3D" id="1.25.40.10">
    <property type="entry name" value="Tetratricopeptide repeat domain"/>
    <property type="match status" value="1"/>
</dbReference>
<gene>
    <name evidence="1" type="ORF">TL16_g05160</name>
</gene>
<evidence type="ECO:0000313" key="1">
    <source>
        <dbReference type="EMBL" id="GMH69444.1"/>
    </source>
</evidence>
<protein>
    <recommendedName>
        <fullName evidence="3">Kinesin light chain</fullName>
    </recommendedName>
</protein>
<sequence>MWPTSLKNLTQLASGEGFNEYFRKQFNGNEEAYLRWKEVFDVLEIGSVREVGPDLPLERQVLVITKSEDLMKLRSLAKLCSKEFFNDATLLVVAWRKILEVLVLAMPPVVDEKKARGKKKKQQRKNNDPKKLDILDACAALRVACNEVGDFEDSRRYFNRGKEGFEEQLGPDDTKTLEVTCCLILAIRMSKGELIEKLRDLWKRCERALVEENVVTLQTLNALGNKLYRDGEYEEAKEVWERCLAGRTKVLGEDHLETLMTLNNLGLLYNEGLKNNEKALEYYERVLKRYERTMGKNRPVTLMTMMNSAIVHRALKDYGKVEELYERALEGKEAQLGKEHESTKKSATNLAICCARAGEKEKLREILDDCPQLIIEQPQFASYI</sequence>
<name>A0A9W7AJF7_9STRA</name>